<feature type="region of interest" description="Disordered" evidence="1">
    <location>
        <begin position="1"/>
        <end position="38"/>
    </location>
</feature>
<comment type="caution">
    <text evidence="2">The sequence shown here is derived from an EMBL/GenBank/DDBJ whole genome shotgun (WGS) entry which is preliminary data.</text>
</comment>
<dbReference type="GeneID" id="91991730"/>
<proteinExistence type="predicted"/>
<accession>A0ABR3BPW3</accession>
<protein>
    <submittedName>
        <fullName evidence="2">Uncharacterized protein</fullName>
    </submittedName>
</protein>
<evidence type="ECO:0000313" key="2">
    <source>
        <dbReference type="EMBL" id="KAL0245739.1"/>
    </source>
</evidence>
<dbReference type="RefSeq" id="XP_066612823.1">
    <property type="nucleotide sequence ID" value="XM_066759336.1"/>
</dbReference>
<feature type="compositionally biased region" description="Polar residues" evidence="1">
    <location>
        <begin position="11"/>
        <end position="29"/>
    </location>
</feature>
<keyword evidence="3" id="KW-1185">Reference proteome</keyword>
<evidence type="ECO:0000313" key="3">
    <source>
        <dbReference type="Proteomes" id="UP000054399"/>
    </source>
</evidence>
<dbReference type="Proteomes" id="UP000054399">
    <property type="component" value="Unassembled WGS sequence"/>
</dbReference>
<dbReference type="EMBL" id="ATAM02000008">
    <property type="protein sequence ID" value="KAL0245739.1"/>
    <property type="molecule type" value="Genomic_DNA"/>
</dbReference>
<name>A0ABR3BPW3_9TREE</name>
<reference evidence="2 3" key="2">
    <citation type="submission" date="2024-01" db="EMBL/GenBank/DDBJ databases">
        <title>Comparative genomics of Cryptococcus and Kwoniella reveals pathogenesis evolution and contrasting modes of karyotype evolution via chromosome fusion or intercentromeric recombination.</title>
        <authorList>
            <person name="Coelho M.A."/>
            <person name="David-Palma M."/>
            <person name="Shea T."/>
            <person name="Bowers K."/>
            <person name="Mcginley-Smith S."/>
            <person name="Mohammad A.W."/>
            <person name="Gnirke A."/>
            <person name="Yurkov A.M."/>
            <person name="Nowrousian M."/>
            <person name="Sun S."/>
            <person name="Cuomo C.A."/>
            <person name="Heitman J."/>
        </authorList>
    </citation>
    <scope>NUCLEOTIDE SEQUENCE [LARGE SCALE GENOMIC DNA]</scope>
    <source>
        <strain evidence="2 3">IND107</strain>
    </source>
</reference>
<reference evidence="3" key="1">
    <citation type="submission" date="2015-01" db="EMBL/GenBank/DDBJ databases">
        <title>The Genome Sequence of Cryptococcus gattii MMRL2647.</title>
        <authorList>
            <consortium name="The Broad Institute Genomics Platform"/>
            <person name="Cuomo C."/>
            <person name="Litvintseva A."/>
            <person name="Chen Y."/>
            <person name="Heitman J."/>
            <person name="Sun S."/>
            <person name="Springer D."/>
            <person name="Dromer F."/>
            <person name="Young S."/>
            <person name="Zeng Q."/>
            <person name="Gargeya S."/>
            <person name="Abouelleil A."/>
            <person name="Alvarado L."/>
            <person name="Chapman S.B."/>
            <person name="Gainer-Dewar J."/>
            <person name="Goldberg J."/>
            <person name="Griggs A."/>
            <person name="Gujja S."/>
            <person name="Hansen M."/>
            <person name="Howarth C."/>
            <person name="Imamovic A."/>
            <person name="Larimer J."/>
            <person name="Murphy C."/>
            <person name="Naylor J."/>
            <person name="Pearson M."/>
            <person name="Priest M."/>
            <person name="Roberts A."/>
            <person name="Saif S."/>
            <person name="Shea T."/>
            <person name="Sykes S."/>
            <person name="Wortman J."/>
            <person name="Nusbaum C."/>
            <person name="Birren B."/>
        </authorList>
    </citation>
    <scope>NUCLEOTIDE SEQUENCE [LARGE SCALE GENOMIC DNA]</scope>
    <source>
        <strain evidence="3">IND107</strain>
    </source>
</reference>
<sequence>MSVDRYCRSEGVSSTRPVGGQHRQQTLQKVGQIKSKKLRGHPRANRHFIFLLRPLLLIHPSLFYHHIHLHCRQHNKK</sequence>
<evidence type="ECO:0000256" key="1">
    <source>
        <dbReference type="SAM" id="MobiDB-lite"/>
    </source>
</evidence>
<organism evidence="2 3">
    <name type="scientific">Cryptococcus tetragattii IND107</name>
    <dbReference type="NCBI Taxonomy" id="1296105"/>
    <lineage>
        <taxon>Eukaryota</taxon>
        <taxon>Fungi</taxon>
        <taxon>Dikarya</taxon>
        <taxon>Basidiomycota</taxon>
        <taxon>Agaricomycotina</taxon>
        <taxon>Tremellomycetes</taxon>
        <taxon>Tremellales</taxon>
        <taxon>Cryptococcaceae</taxon>
        <taxon>Cryptococcus</taxon>
        <taxon>Cryptococcus gattii species complex</taxon>
    </lineage>
</organism>
<gene>
    <name evidence="2" type="ORF">I308_104874</name>
</gene>